<reference evidence="3" key="1">
    <citation type="submission" date="2019-02" db="EMBL/GenBank/DDBJ databases">
        <authorList>
            <person name="Gruber-Vodicka R. H."/>
            <person name="Seah K. B. B."/>
        </authorList>
    </citation>
    <scope>NUCLEOTIDE SEQUENCE</scope>
    <source>
        <strain evidence="3">BECK_BZ131</strain>
    </source>
</reference>
<dbReference type="GO" id="GO:0004197">
    <property type="term" value="F:cysteine-type endopeptidase activity"/>
    <property type="evidence" value="ECO:0007669"/>
    <property type="project" value="InterPro"/>
</dbReference>
<keyword evidence="1" id="KW-0732">Signal</keyword>
<dbReference type="Gene3D" id="3.90.1580.10">
    <property type="entry name" value="paralog of FGE (formylglycine-generating enzyme)"/>
    <property type="match status" value="1"/>
</dbReference>
<dbReference type="InterPro" id="IPR042095">
    <property type="entry name" value="SUMF_sf"/>
</dbReference>
<dbReference type="PANTHER" id="PTHR23150:SF35">
    <property type="entry name" value="BLL6746 PROTEIN"/>
    <property type="match status" value="1"/>
</dbReference>
<dbReference type="InterPro" id="IPR011600">
    <property type="entry name" value="Pept_C14_caspase"/>
</dbReference>
<feature type="chain" id="PRO_5019143614" evidence="1">
    <location>
        <begin position="23"/>
        <end position="580"/>
    </location>
</feature>
<dbReference type="InterPro" id="IPR029030">
    <property type="entry name" value="Caspase-like_dom_sf"/>
</dbReference>
<dbReference type="AlphaFoldDB" id="A0A450TUF1"/>
<name>A0A450TUF1_9GAMM</name>
<dbReference type="PROSITE" id="PS50222">
    <property type="entry name" value="EF_HAND_2"/>
    <property type="match status" value="1"/>
</dbReference>
<feature type="domain" description="EF-hand" evidence="2">
    <location>
        <begin position="247"/>
        <end position="269"/>
    </location>
</feature>
<feature type="signal peptide" evidence="1">
    <location>
        <begin position="1"/>
        <end position="22"/>
    </location>
</feature>
<dbReference type="InterPro" id="IPR018247">
    <property type="entry name" value="EF_Hand_1_Ca_BS"/>
</dbReference>
<proteinExistence type="predicted"/>
<protein>
    <submittedName>
        <fullName evidence="3">Formylglycine-generating enzyme, required for sulfatase activity, contains SUMF1/FGE domain</fullName>
    </submittedName>
</protein>
<dbReference type="Pfam" id="PF03781">
    <property type="entry name" value="FGE-sulfatase"/>
    <property type="match status" value="1"/>
</dbReference>
<dbReference type="Gene3D" id="3.40.50.1460">
    <property type="match status" value="1"/>
</dbReference>
<dbReference type="Pfam" id="PF00656">
    <property type="entry name" value="Peptidase_C14"/>
    <property type="match status" value="1"/>
</dbReference>
<dbReference type="InterPro" id="IPR005532">
    <property type="entry name" value="SUMF_dom"/>
</dbReference>
<dbReference type="PANTHER" id="PTHR23150">
    <property type="entry name" value="SULFATASE MODIFYING FACTOR 1, 2"/>
    <property type="match status" value="1"/>
</dbReference>
<dbReference type="InterPro" id="IPR051043">
    <property type="entry name" value="Sulfatase_Mod_Factor_Kinase"/>
</dbReference>
<evidence type="ECO:0000256" key="1">
    <source>
        <dbReference type="SAM" id="SignalP"/>
    </source>
</evidence>
<dbReference type="GO" id="GO:0006508">
    <property type="term" value="P:proteolysis"/>
    <property type="evidence" value="ECO:0007669"/>
    <property type="project" value="InterPro"/>
</dbReference>
<accession>A0A450TUF1</accession>
<dbReference type="SUPFAM" id="SSF56436">
    <property type="entry name" value="C-type lectin-like"/>
    <property type="match status" value="1"/>
</dbReference>
<sequence length="580" mass="65895">MYRLRIILTICLLILGAGTSHAESIENTEDTSRGAKLVPSGQKEKFYEDLYHKSYALVIGVSDYDNWDRLPGVKKDVEAVEKALYGSGFDEVTTVRDPYSDQMEDAFEDFISKHGRHPENRLLFYFAGHGHTVSKEGGREPMGYIVPKDAPRPEENEAEFERIALPMRRINEYSQKINAKHVLFLFDSCFSGSLLGKIRSGSISKKIHYKAEKPVRQFITAGEEGETVPDVSIFRDFFVEALDGAGDTDKDGFITGSELGEFLQKSVIEYPNSVQHPQYAKSSDIDLNKGDFIFKIGDDKKSRKFPSFRDYLGQTKFRGPKMIVLPNGEFKMGSLPDEAWHDRNEHPRHWVQISAFAISETEVTFDDYRRFVKDNPEHELPGDEGWGRKGRPVINVSWEDAKDYAKWLTEQTGKNYRLPSEAEWEYAARAGTDTPFSTGECIHTSRANYNAKFDYTGCKLRTKKVYKKTETVGSLPANLWGLREMHGNVWEWTADCWHGDYKGAPDDGSAWKVKGDNGDCSRHVIRGGSWYSEPWHLRSASRIGFFSHKGSSTIGFRLARDCDKPKCGPNRGEEVENGEE</sequence>
<dbReference type="SUPFAM" id="SSF52129">
    <property type="entry name" value="Caspase-like"/>
    <property type="match status" value="1"/>
</dbReference>
<dbReference type="InterPro" id="IPR016187">
    <property type="entry name" value="CTDL_fold"/>
</dbReference>
<gene>
    <name evidence="3" type="ORF">BECKFW1821C_GA0114237_103320</name>
</gene>
<dbReference type="GO" id="GO:0120147">
    <property type="term" value="F:formylglycine-generating oxidase activity"/>
    <property type="evidence" value="ECO:0007669"/>
    <property type="project" value="TreeGrafter"/>
</dbReference>
<evidence type="ECO:0000259" key="2">
    <source>
        <dbReference type="PROSITE" id="PS50222"/>
    </source>
</evidence>
<dbReference type="EMBL" id="CAADFE010000033">
    <property type="protein sequence ID" value="VFJ72344.1"/>
    <property type="molecule type" value="Genomic_DNA"/>
</dbReference>
<dbReference type="InterPro" id="IPR002048">
    <property type="entry name" value="EF_hand_dom"/>
</dbReference>
<evidence type="ECO:0000313" key="3">
    <source>
        <dbReference type="EMBL" id="VFJ72344.1"/>
    </source>
</evidence>
<organism evidence="3">
    <name type="scientific">Candidatus Kentrum sp. FW</name>
    <dbReference type="NCBI Taxonomy" id="2126338"/>
    <lineage>
        <taxon>Bacteria</taxon>
        <taxon>Pseudomonadati</taxon>
        <taxon>Pseudomonadota</taxon>
        <taxon>Gammaproteobacteria</taxon>
        <taxon>Candidatus Kentrum</taxon>
    </lineage>
</organism>
<dbReference type="GO" id="GO:0005509">
    <property type="term" value="F:calcium ion binding"/>
    <property type="evidence" value="ECO:0007669"/>
    <property type="project" value="InterPro"/>
</dbReference>
<dbReference type="PROSITE" id="PS00018">
    <property type="entry name" value="EF_HAND_1"/>
    <property type="match status" value="1"/>
</dbReference>